<name>X1HUT8_9ZZZZ</name>
<proteinExistence type="predicted"/>
<dbReference type="AlphaFoldDB" id="X1HUT8"/>
<dbReference type="EMBL" id="BARU01029980">
    <property type="protein sequence ID" value="GAH73237.1"/>
    <property type="molecule type" value="Genomic_DNA"/>
</dbReference>
<protein>
    <recommendedName>
        <fullName evidence="2">Glycosyltransferase 2-like domain-containing protein</fullName>
    </recommendedName>
</protein>
<dbReference type="InterPro" id="IPR044575">
    <property type="entry name" value="RAY1-like"/>
</dbReference>
<dbReference type="PANTHER" id="PTHR47483">
    <property type="entry name" value="BETA-ARABINOFURANOSYLTRANSFERASE RAY1"/>
    <property type="match status" value="1"/>
</dbReference>
<evidence type="ECO:0000313" key="1">
    <source>
        <dbReference type="EMBL" id="GAH73237.1"/>
    </source>
</evidence>
<evidence type="ECO:0008006" key="2">
    <source>
        <dbReference type="Google" id="ProtNLM"/>
    </source>
</evidence>
<gene>
    <name evidence="1" type="ORF">S03H2_47626</name>
</gene>
<feature type="non-terminal residue" evidence="1">
    <location>
        <position position="133"/>
    </location>
</feature>
<organism evidence="1">
    <name type="scientific">marine sediment metagenome</name>
    <dbReference type="NCBI Taxonomy" id="412755"/>
    <lineage>
        <taxon>unclassified sequences</taxon>
        <taxon>metagenomes</taxon>
        <taxon>ecological metagenomes</taxon>
    </lineage>
</organism>
<comment type="caution">
    <text evidence="1">The sequence shown here is derived from an EMBL/GenBank/DDBJ whole genome shotgun (WGS) entry which is preliminary data.</text>
</comment>
<accession>X1HUT8</accession>
<dbReference type="PANTHER" id="PTHR47483:SF1">
    <property type="entry name" value="BETA-ARABINOFURANOSYLTRANSFERASE RAY1"/>
    <property type="match status" value="1"/>
</dbReference>
<dbReference type="GO" id="GO:0016757">
    <property type="term" value="F:glycosyltransferase activity"/>
    <property type="evidence" value="ECO:0007669"/>
    <property type="project" value="InterPro"/>
</dbReference>
<reference evidence="1" key="1">
    <citation type="journal article" date="2014" name="Front. Microbiol.">
        <title>High frequency of phylogenetically diverse reductive dehalogenase-homologous genes in deep subseafloor sedimentary metagenomes.</title>
        <authorList>
            <person name="Kawai M."/>
            <person name="Futagami T."/>
            <person name="Toyoda A."/>
            <person name="Takaki Y."/>
            <person name="Nishi S."/>
            <person name="Hori S."/>
            <person name="Arai W."/>
            <person name="Tsubouchi T."/>
            <person name="Morono Y."/>
            <person name="Uchiyama I."/>
            <person name="Ito T."/>
            <person name="Fujiyama A."/>
            <person name="Inagaki F."/>
            <person name="Takami H."/>
        </authorList>
    </citation>
    <scope>NUCLEOTIDE SEQUENCE</scope>
    <source>
        <strain evidence="1">Expedition CK06-06</strain>
    </source>
</reference>
<sequence>MLTIFTIPKAFRGHVGIIQTNAIRSWLSLQSACEVILLGNDEGTAELASELRLRHVPDVECSEYGTPLVNSTFSIAQDIASHQLMCYVNADIILISDFLPAVQRVHKYPFLMVGQRWDLELNEPVNFNEAQWE</sequence>